<evidence type="ECO:0000313" key="4">
    <source>
        <dbReference type="Proteomes" id="UP000298663"/>
    </source>
</evidence>
<dbReference type="SUPFAM" id="SSF48366">
    <property type="entry name" value="Ras GEF"/>
    <property type="match status" value="1"/>
</dbReference>
<dbReference type="InterPro" id="IPR000651">
    <property type="entry name" value="Ras-like_Gua-exchang_fac_N"/>
</dbReference>
<dbReference type="PROSITE" id="PS50212">
    <property type="entry name" value="RASGEF_NTER"/>
    <property type="match status" value="1"/>
</dbReference>
<sequence>MYCNRPECYCRSRSLLSSRLKKSLRTQPMYLHSSASHHNSIARQSNVGVDVNSYHQNNYGTAMNRASEELREKMFLSKNVAMRNGQTDFDKNDIIFDDTGMILSGSMEALTQRLLPTRDYCPPRHYIFTLLLNLRTFISPADLMQKILQHCMFEQNANSENFRKESRMRIFDNVYLLCSEWAENVPLDFRSQQMQQRLKELLSLCAVESSCKQRADDLVAQLANQLHRVMRYEAALKSIHKKVEENPTQSEQLSGLITLGATQQPLLISSLTSS</sequence>
<evidence type="ECO:0000259" key="2">
    <source>
        <dbReference type="PROSITE" id="PS50212"/>
    </source>
</evidence>
<accession>A0A4U8V116</accession>
<feature type="domain" description="N-terminal Ras-GEF" evidence="2">
    <location>
        <begin position="98"/>
        <end position="227"/>
    </location>
</feature>
<dbReference type="CDD" id="cd06224">
    <property type="entry name" value="REM"/>
    <property type="match status" value="1"/>
</dbReference>
<dbReference type="InterPro" id="IPR023578">
    <property type="entry name" value="Ras_GEF_dom_sf"/>
</dbReference>
<dbReference type="AlphaFoldDB" id="A0A4U8V116"/>
<protein>
    <recommendedName>
        <fullName evidence="2">N-terminal Ras-GEF domain-containing protein</fullName>
    </recommendedName>
</protein>
<keyword evidence="1" id="KW-0344">Guanine-nucleotide releasing factor</keyword>
<dbReference type="EMBL" id="AZBU02000001">
    <property type="protein sequence ID" value="TMS39482.1"/>
    <property type="molecule type" value="Genomic_DNA"/>
</dbReference>
<name>A0A4U8V116_STECR</name>
<dbReference type="Proteomes" id="UP000298663">
    <property type="component" value="Unassembled WGS sequence"/>
</dbReference>
<reference evidence="3 4" key="1">
    <citation type="journal article" date="2015" name="Genome Biol.">
        <title>Comparative genomics of Steinernema reveals deeply conserved gene regulatory networks.</title>
        <authorList>
            <person name="Dillman A.R."/>
            <person name="Macchietto M."/>
            <person name="Porter C.F."/>
            <person name="Rogers A."/>
            <person name="Williams B."/>
            <person name="Antoshechkin I."/>
            <person name="Lee M.M."/>
            <person name="Goodwin Z."/>
            <person name="Lu X."/>
            <person name="Lewis E.E."/>
            <person name="Goodrich-Blair H."/>
            <person name="Stock S.P."/>
            <person name="Adams B.J."/>
            <person name="Sternberg P.W."/>
            <person name="Mortazavi A."/>
        </authorList>
    </citation>
    <scope>NUCLEOTIDE SEQUENCE [LARGE SCALE GENOMIC DNA]</scope>
    <source>
        <strain evidence="3 4">ALL</strain>
    </source>
</reference>
<evidence type="ECO:0000313" key="3">
    <source>
        <dbReference type="EMBL" id="TMS39482.1"/>
    </source>
</evidence>
<dbReference type="Gene3D" id="1.20.870.10">
    <property type="entry name" value="Son of sevenless (SoS) protein Chain: S domain 1"/>
    <property type="match status" value="1"/>
</dbReference>
<keyword evidence="4" id="KW-1185">Reference proteome</keyword>
<proteinExistence type="predicted"/>
<reference evidence="3 4" key="2">
    <citation type="journal article" date="2019" name="G3 (Bethesda)">
        <title>Hybrid Assembly of the Genome of the Entomopathogenic Nematode Steinernema carpocapsae Identifies the X-Chromosome.</title>
        <authorList>
            <person name="Serra L."/>
            <person name="Macchietto M."/>
            <person name="Macias-Munoz A."/>
            <person name="McGill C.J."/>
            <person name="Rodriguez I.M."/>
            <person name="Rodriguez B."/>
            <person name="Murad R."/>
            <person name="Mortazavi A."/>
        </authorList>
    </citation>
    <scope>NUCLEOTIDE SEQUENCE [LARGE SCALE GENOMIC DNA]</scope>
    <source>
        <strain evidence="3 4">ALL</strain>
    </source>
</reference>
<organism evidence="3 4">
    <name type="scientific">Steinernema carpocapsae</name>
    <name type="common">Entomopathogenic nematode</name>
    <dbReference type="NCBI Taxonomy" id="34508"/>
    <lineage>
        <taxon>Eukaryota</taxon>
        <taxon>Metazoa</taxon>
        <taxon>Ecdysozoa</taxon>
        <taxon>Nematoda</taxon>
        <taxon>Chromadorea</taxon>
        <taxon>Rhabditida</taxon>
        <taxon>Tylenchina</taxon>
        <taxon>Panagrolaimomorpha</taxon>
        <taxon>Strongyloidoidea</taxon>
        <taxon>Steinernematidae</taxon>
        <taxon>Steinernema</taxon>
    </lineage>
</organism>
<comment type="caution">
    <text evidence="3">The sequence shown here is derived from an EMBL/GenBank/DDBJ whole genome shotgun (WGS) entry which is preliminary data.</text>
</comment>
<dbReference type="GO" id="GO:0005085">
    <property type="term" value="F:guanyl-nucleotide exchange factor activity"/>
    <property type="evidence" value="ECO:0007669"/>
    <property type="project" value="UniProtKB-KW"/>
</dbReference>
<dbReference type="Pfam" id="PF00618">
    <property type="entry name" value="RasGEF_N"/>
    <property type="match status" value="1"/>
</dbReference>
<gene>
    <name evidence="3" type="ORF">L596_005994</name>
</gene>
<dbReference type="SMART" id="SM00229">
    <property type="entry name" value="RasGEFN"/>
    <property type="match status" value="1"/>
</dbReference>
<evidence type="ECO:0000256" key="1">
    <source>
        <dbReference type="PROSITE-ProRule" id="PRU00135"/>
    </source>
</evidence>